<accession>A0A0N0UX96</accession>
<evidence type="ECO:0000313" key="1">
    <source>
        <dbReference type="EMBL" id="KOY83491.1"/>
    </source>
</evidence>
<evidence type="ECO:0000313" key="2">
    <source>
        <dbReference type="Proteomes" id="UP000037977"/>
    </source>
</evidence>
<dbReference type="OrthoDB" id="2733819at2"/>
<gene>
    <name evidence="1" type="ORF">ADM90_09580</name>
</gene>
<protein>
    <submittedName>
        <fullName evidence="1">Uncharacterized protein</fullName>
    </submittedName>
</protein>
<organism evidence="1 2">
    <name type="scientific">Lysinibacillus macroides</name>
    <dbReference type="NCBI Taxonomy" id="33935"/>
    <lineage>
        <taxon>Bacteria</taxon>
        <taxon>Bacillati</taxon>
        <taxon>Bacillota</taxon>
        <taxon>Bacilli</taxon>
        <taxon>Bacillales</taxon>
        <taxon>Bacillaceae</taxon>
        <taxon>Lysinibacillus</taxon>
    </lineage>
</organism>
<dbReference type="EMBL" id="LGCI01000005">
    <property type="protein sequence ID" value="KOY83491.1"/>
    <property type="molecule type" value="Genomic_DNA"/>
</dbReference>
<dbReference type="PATRIC" id="fig|33935.3.peg.1418"/>
<sequence>MKKILFALLLSVLVVGAIFIVYLKSNPPLVMQSYMKMQDNTAVTLITLDNQGLREIKLKQLLVNDKLPEHVGLVISKSEPFEVDTKLEESSEMSLHKLTQVAMLPRQYIDPQAIGKPQHYALQVTAPDIKKITIQYEYLKLPFTLTAELQSEQ</sequence>
<comment type="caution">
    <text evidence="1">The sequence shown here is derived from an EMBL/GenBank/DDBJ whole genome shotgun (WGS) entry which is preliminary data.</text>
</comment>
<name>A0A0N0UX96_9BACI</name>
<dbReference type="AlphaFoldDB" id="A0A0N0UX96"/>
<reference evidence="1 2" key="1">
    <citation type="submission" date="2015-07" db="EMBL/GenBank/DDBJ databases">
        <title>Genome sequencing project for genomic taxonomy and phylogenomics of Bacillus-like bacteria.</title>
        <authorList>
            <person name="Liu B."/>
            <person name="Wang J."/>
            <person name="Zhu Y."/>
            <person name="Liu G."/>
            <person name="Chen Q."/>
            <person name="Chen Z."/>
            <person name="Che J."/>
            <person name="Ge C."/>
            <person name="Shi H."/>
            <person name="Pan Z."/>
            <person name="Liu X."/>
        </authorList>
    </citation>
    <scope>NUCLEOTIDE SEQUENCE [LARGE SCALE GENOMIC DNA]</scope>
    <source>
        <strain evidence="1 2">DSM 54</strain>
    </source>
</reference>
<proteinExistence type="predicted"/>
<dbReference type="RefSeq" id="WP_053994736.1">
    <property type="nucleotide sequence ID" value="NZ_CP065643.1"/>
</dbReference>
<keyword evidence="2" id="KW-1185">Reference proteome</keyword>
<dbReference type="STRING" id="33935.ADM90_09580"/>
<dbReference type="Proteomes" id="UP000037977">
    <property type="component" value="Unassembled WGS sequence"/>
</dbReference>